<dbReference type="Proteomes" id="UP000189660">
    <property type="component" value="Chromosome"/>
</dbReference>
<evidence type="ECO:0000313" key="2">
    <source>
        <dbReference type="EMBL" id="AQT43657.1"/>
    </source>
</evidence>
<keyword evidence="3" id="KW-1185">Reference proteome</keyword>
<accession>A0A1U9MEE0</accession>
<protein>
    <recommendedName>
        <fullName evidence="4">DUF2125 domain-containing protein</fullName>
    </recommendedName>
</protein>
<proteinExistence type="predicted"/>
<feature type="transmembrane region" description="Helical" evidence="1">
    <location>
        <begin position="20"/>
        <end position="39"/>
    </location>
</feature>
<dbReference type="EMBL" id="CP015820">
    <property type="protein sequence ID" value="AQT43657.1"/>
    <property type="molecule type" value="Genomic_DNA"/>
</dbReference>
<dbReference type="InterPro" id="IPR018666">
    <property type="entry name" value="DUF2125"/>
</dbReference>
<keyword evidence="1" id="KW-0472">Membrane</keyword>
<sequence>MTSSDFVSHSKSGNHKCLKWSIFIVVLIIILYSVIWYYLAQKVERRVFEHLAAYNENGFVVSCENMHKIGYPLRIGVSCDKVNLQQLMKGFAFSSEKIIAGAPIYAPHWLELSLAAPVSLELPGFVPIGAKWSDMKLETDISRTIPDALSLRTENIELGVDPRGMFDKATAKFLRLDAHGLNSNLDGRLTFEELNLPLKIPHENTPMPEMSGDIKWLLEEAFSLFEADETANNLVERLRGHKGNLKPSTVQFASGGAMTVAGPFSFNDDGYLNAKLDITIIDQNKLLQTARNAFPSQADNLKTIFFALSAMPKNDKGDPVLQLSVKNGEVRLGFFKIGHVNPI</sequence>
<dbReference type="Pfam" id="PF09898">
    <property type="entry name" value="DUF2125"/>
    <property type="match status" value="1"/>
</dbReference>
<organism evidence="2 3">
    <name type="scientific">Bartonella apihabitans</name>
    <dbReference type="NCBI Taxonomy" id="2750929"/>
    <lineage>
        <taxon>Bacteria</taxon>
        <taxon>Pseudomonadati</taxon>
        <taxon>Pseudomonadota</taxon>
        <taxon>Alphaproteobacteria</taxon>
        <taxon>Hyphomicrobiales</taxon>
        <taxon>Bartonellaceae</taxon>
        <taxon>Bartonella</taxon>
    </lineage>
</organism>
<dbReference type="RefSeq" id="WP_188317737.1">
    <property type="nucleotide sequence ID" value="NZ_CP015820.1"/>
</dbReference>
<evidence type="ECO:0008006" key="4">
    <source>
        <dbReference type="Google" id="ProtNLM"/>
    </source>
</evidence>
<gene>
    <name evidence="2" type="ORF">BBC0178_022310</name>
</gene>
<keyword evidence="1" id="KW-0812">Transmembrane</keyword>
<dbReference type="KEGG" id="bapa:BBC0178_022310"/>
<keyword evidence="1" id="KW-1133">Transmembrane helix</keyword>
<name>A0A1U9MEE0_9HYPH</name>
<evidence type="ECO:0000313" key="3">
    <source>
        <dbReference type="Proteomes" id="UP000189660"/>
    </source>
</evidence>
<reference evidence="2 3" key="1">
    <citation type="submission" date="2016-11" db="EMBL/GenBank/DDBJ databases">
        <title>Comparative genomics of Bartonella apis.</title>
        <authorList>
            <person name="Engel P."/>
        </authorList>
    </citation>
    <scope>NUCLEOTIDE SEQUENCE [LARGE SCALE GENOMIC DNA]</scope>
    <source>
        <strain evidence="2 3">BBC0178</strain>
    </source>
</reference>
<dbReference type="AlphaFoldDB" id="A0A1U9MEE0"/>
<evidence type="ECO:0000256" key="1">
    <source>
        <dbReference type="SAM" id="Phobius"/>
    </source>
</evidence>